<evidence type="ECO:0000256" key="2">
    <source>
        <dbReference type="SAM" id="Coils"/>
    </source>
</evidence>
<accession>A0AAE3TBB5</accession>
<dbReference type="SUPFAM" id="SSF48452">
    <property type="entry name" value="TPR-like"/>
    <property type="match status" value="1"/>
</dbReference>
<feature type="repeat" description="TPR" evidence="1">
    <location>
        <begin position="161"/>
        <end position="194"/>
    </location>
</feature>
<keyword evidence="4" id="KW-1185">Reference proteome</keyword>
<dbReference type="InterPro" id="IPR019734">
    <property type="entry name" value="TPR_rpt"/>
</dbReference>
<comment type="caution">
    <text evidence="3">The sequence shown here is derived from an EMBL/GenBank/DDBJ whole genome shotgun (WGS) entry which is preliminary data.</text>
</comment>
<dbReference type="Pfam" id="PF13414">
    <property type="entry name" value="TPR_11"/>
    <property type="match status" value="1"/>
</dbReference>
<dbReference type="Gene3D" id="1.25.40.10">
    <property type="entry name" value="Tetratricopeptide repeat domain"/>
    <property type="match status" value="1"/>
</dbReference>
<name>A0AAE3TBB5_9BACT</name>
<dbReference type="RefSeq" id="WP_321534895.1">
    <property type="nucleotide sequence ID" value="NZ_JARGDL010000003.1"/>
</dbReference>
<evidence type="ECO:0000313" key="4">
    <source>
        <dbReference type="Proteomes" id="UP001221302"/>
    </source>
</evidence>
<proteinExistence type="predicted"/>
<keyword evidence="2" id="KW-0175">Coiled coil</keyword>
<organism evidence="3 4">
    <name type="scientific">Stygiobacter electus</name>
    <dbReference type="NCBI Taxonomy" id="3032292"/>
    <lineage>
        <taxon>Bacteria</taxon>
        <taxon>Pseudomonadati</taxon>
        <taxon>Ignavibacteriota</taxon>
        <taxon>Ignavibacteria</taxon>
        <taxon>Ignavibacteriales</taxon>
        <taxon>Melioribacteraceae</taxon>
        <taxon>Stygiobacter</taxon>
    </lineage>
</organism>
<keyword evidence="1" id="KW-0802">TPR repeat</keyword>
<evidence type="ECO:0000256" key="1">
    <source>
        <dbReference type="PROSITE-ProRule" id="PRU00339"/>
    </source>
</evidence>
<protein>
    <submittedName>
        <fullName evidence="3">Tetratricopeptide repeat protein</fullName>
    </submittedName>
</protein>
<dbReference type="InterPro" id="IPR011990">
    <property type="entry name" value="TPR-like_helical_dom_sf"/>
</dbReference>
<dbReference type="PROSITE" id="PS50005">
    <property type="entry name" value="TPR"/>
    <property type="match status" value="1"/>
</dbReference>
<feature type="coiled-coil region" evidence="2">
    <location>
        <begin position="115"/>
        <end position="142"/>
    </location>
</feature>
<dbReference type="Proteomes" id="UP001221302">
    <property type="component" value="Unassembled WGS sequence"/>
</dbReference>
<dbReference type="EMBL" id="JARGDL010000003">
    <property type="protein sequence ID" value="MDF1611128.1"/>
    <property type="molecule type" value="Genomic_DNA"/>
</dbReference>
<dbReference type="AlphaFoldDB" id="A0AAE3TBB5"/>
<sequence>MDNLTTERIKLIYEFNKNSPLFTRVAAVEIQKGNFVEATKILEDGINIHSFYPTAFLLLSLCKAYEGKETEAKIVAKIGADLINSKETLDYYCKKIDEIIEERKSISEASRPNFVDEKIIEQDSIENKLDQLAEKLSKAKIIPKAIDENIELEIPEFKGKKIVSETLAEIYYSQKNYEEAISAYEELINQKPEKADFYLNRIEEIKLKLNS</sequence>
<reference evidence="3" key="1">
    <citation type="submission" date="2023-03" db="EMBL/GenBank/DDBJ databases">
        <title>Stygiobacter electus gen. nov., sp. nov., facultatively anaerobic thermotolerant bacterium of the class Ignavibacteria from a well of Yessentuki mineral water deposit.</title>
        <authorList>
            <person name="Podosokorskaya O.A."/>
            <person name="Elcheninov A.G."/>
            <person name="Petrova N.F."/>
            <person name="Zavarzina D.G."/>
            <person name="Kublanov I.V."/>
            <person name="Merkel A.Y."/>
        </authorList>
    </citation>
    <scope>NUCLEOTIDE SEQUENCE</scope>
    <source>
        <strain evidence="3">09-Me</strain>
    </source>
</reference>
<evidence type="ECO:0000313" key="3">
    <source>
        <dbReference type="EMBL" id="MDF1611128.1"/>
    </source>
</evidence>
<gene>
    <name evidence="3" type="ORF">P0M35_03130</name>
</gene>